<evidence type="ECO:0000256" key="3">
    <source>
        <dbReference type="ARBA" id="ARBA00022475"/>
    </source>
</evidence>
<evidence type="ECO:0000313" key="9">
    <source>
        <dbReference type="EMBL" id="GLW67038.1"/>
    </source>
</evidence>
<dbReference type="Gene3D" id="1.10.3720.10">
    <property type="entry name" value="MetI-like"/>
    <property type="match status" value="1"/>
</dbReference>
<name>A0A9W6UYB6_9ACTN</name>
<dbReference type="InterPro" id="IPR000515">
    <property type="entry name" value="MetI-like"/>
</dbReference>
<dbReference type="Pfam" id="PF00528">
    <property type="entry name" value="BPD_transp_1"/>
    <property type="match status" value="1"/>
</dbReference>
<dbReference type="GO" id="GO:0005886">
    <property type="term" value="C:plasma membrane"/>
    <property type="evidence" value="ECO:0007669"/>
    <property type="project" value="UniProtKB-SubCell"/>
</dbReference>
<feature type="transmembrane region" description="Helical" evidence="7">
    <location>
        <begin position="148"/>
        <end position="167"/>
    </location>
</feature>
<keyword evidence="2 7" id="KW-0813">Transport</keyword>
<sequence>MSTSVSSPSSLARAPGRARAVPGFARRRRAALARLVAPLALLVVWQLASGAGLLSERQLAAPTAIASTALDLIRDGTLTDAIAVSVRRAAAGFALGAAAGIGLAVAAGLSRLGEHAVDPLMQMLRALPLFGLIPLFILWFGIGETPKVALVALGVAFPLYLNTFSGIRGVDGKLAEVAEVLRLGRWGLVRHIVLPGALPQALVGLRQSLGVAWLALIVAEQINASSGLGFMINNAREFLRTDVVVLGLVVYAALGLLTDALVRLLERRALTWRKGFPV</sequence>
<dbReference type="Proteomes" id="UP001165124">
    <property type="component" value="Unassembled WGS sequence"/>
</dbReference>
<dbReference type="RefSeq" id="WP_067915636.1">
    <property type="nucleotide sequence ID" value="NZ_BSRZ01000019.1"/>
</dbReference>
<organism evidence="9 10">
    <name type="scientific">Actinomadura rubrobrunea</name>
    <dbReference type="NCBI Taxonomy" id="115335"/>
    <lineage>
        <taxon>Bacteria</taxon>
        <taxon>Bacillati</taxon>
        <taxon>Actinomycetota</taxon>
        <taxon>Actinomycetes</taxon>
        <taxon>Streptosporangiales</taxon>
        <taxon>Thermomonosporaceae</taxon>
        <taxon>Actinomadura</taxon>
    </lineage>
</organism>
<feature type="domain" description="ABC transmembrane type-1" evidence="8">
    <location>
        <begin position="82"/>
        <end position="262"/>
    </location>
</feature>
<accession>A0A9W6UYB6</accession>
<dbReference type="GO" id="GO:0042918">
    <property type="term" value="P:alkanesulfonate transmembrane transport"/>
    <property type="evidence" value="ECO:0007669"/>
    <property type="project" value="UniProtKB-ARBA"/>
</dbReference>
<dbReference type="PANTHER" id="PTHR30151">
    <property type="entry name" value="ALKANE SULFONATE ABC TRANSPORTER-RELATED, MEMBRANE SUBUNIT"/>
    <property type="match status" value="1"/>
</dbReference>
<evidence type="ECO:0000259" key="8">
    <source>
        <dbReference type="PROSITE" id="PS50928"/>
    </source>
</evidence>
<keyword evidence="10" id="KW-1185">Reference proteome</keyword>
<evidence type="ECO:0000256" key="7">
    <source>
        <dbReference type="RuleBase" id="RU363032"/>
    </source>
</evidence>
<dbReference type="InterPro" id="IPR035906">
    <property type="entry name" value="MetI-like_sf"/>
</dbReference>
<dbReference type="CDD" id="cd06261">
    <property type="entry name" value="TM_PBP2"/>
    <property type="match status" value="1"/>
</dbReference>
<dbReference type="PANTHER" id="PTHR30151:SF38">
    <property type="entry name" value="ALIPHATIC SULFONATES TRANSPORT PERMEASE PROTEIN SSUC-RELATED"/>
    <property type="match status" value="1"/>
</dbReference>
<evidence type="ECO:0000256" key="6">
    <source>
        <dbReference type="ARBA" id="ARBA00023136"/>
    </source>
</evidence>
<proteinExistence type="inferred from homology"/>
<feature type="transmembrane region" description="Helical" evidence="7">
    <location>
        <begin position="124"/>
        <end position="142"/>
    </location>
</feature>
<keyword evidence="4 7" id="KW-0812">Transmembrane</keyword>
<feature type="transmembrane region" description="Helical" evidence="7">
    <location>
        <begin position="244"/>
        <end position="265"/>
    </location>
</feature>
<dbReference type="EMBL" id="BSRZ01000019">
    <property type="protein sequence ID" value="GLW67038.1"/>
    <property type="molecule type" value="Genomic_DNA"/>
</dbReference>
<evidence type="ECO:0000256" key="1">
    <source>
        <dbReference type="ARBA" id="ARBA00004651"/>
    </source>
</evidence>
<reference evidence="9" key="1">
    <citation type="submission" date="2023-02" db="EMBL/GenBank/DDBJ databases">
        <title>Actinomadura rubrobrunea NBRC 14622.</title>
        <authorList>
            <person name="Ichikawa N."/>
            <person name="Sato H."/>
            <person name="Tonouchi N."/>
        </authorList>
    </citation>
    <scope>NUCLEOTIDE SEQUENCE</scope>
    <source>
        <strain evidence="9">NBRC 14622</strain>
    </source>
</reference>
<gene>
    <name evidence="9" type="primary">ssuC</name>
    <name evidence="9" type="ORF">Arub01_52810</name>
</gene>
<protein>
    <submittedName>
        <fullName evidence="9">ABC transporter permease</fullName>
    </submittedName>
</protein>
<evidence type="ECO:0000256" key="2">
    <source>
        <dbReference type="ARBA" id="ARBA00022448"/>
    </source>
</evidence>
<comment type="caution">
    <text evidence="9">The sequence shown here is derived from an EMBL/GenBank/DDBJ whole genome shotgun (WGS) entry which is preliminary data.</text>
</comment>
<comment type="similarity">
    <text evidence="7">Belongs to the binding-protein-dependent transport system permease family.</text>
</comment>
<dbReference type="AlphaFoldDB" id="A0A9W6UYB6"/>
<evidence type="ECO:0000313" key="10">
    <source>
        <dbReference type="Proteomes" id="UP001165124"/>
    </source>
</evidence>
<comment type="subcellular location">
    <subcellularLocation>
        <location evidence="1 7">Cell membrane</location>
        <topology evidence="1 7">Multi-pass membrane protein</topology>
    </subcellularLocation>
</comment>
<evidence type="ECO:0000256" key="5">
    <source>
        <dbReference type="ARBA" id="ARBA00022989"/>
    </source>
</evidence>
<keyword evidence="5 7" id="KW-1133">Transmembrane helix</keyword>
<dbReference type="PROSITE" id="PS50928">
    <property type="entry name" value="ABC_TM1"/>
    <property type="match status" value="1"/>
</dbReference>
<dbReference type="SUPFAM" id="SSF161098">
    <property type="entry name" value="MetI-like"/>
    <property type="match status" value="1"/>
</dbReference>
<keyword evidence="3" id="KW-1003">Cell membrane</keyword>
<evidence type="ECO:0000256" key="4">
    <source>
        <dbReference type="ARBA" id="ARBA00022692"/>
    </source>
</evidence>
<dbReference type="FunFam" id="1.10.3720.10:FF:000003">
    <property type="entry name" value="Aliphatic sulfonate ABC transporter permease"/>
    <property type="match status" value="1"/>
</dbReference>
<feature type="transmembrane region" description="Helical" evidence="7">
    <location>
        <begin position="90"/>
        <end position="112"/>
    </location>
</feature>
<keyword evidence="6 7" id="KW-0472">Membrane</keyword>